<dbReference type="PANTHER" id="PTHR46578:SF2">
    <property type="entry name" value="ARM-REPEAT_TETRATRICOPEPTIDE REPEAT (TPR)-LIKE PROTEIN"/>
    <property type="match status" value="1"/>
</dbReference>
<feature type="domain" description="ARM repeat N-terminal plant" evidence="2">
    <location>
        <begin position="7"/>
        <end position="244"/>
    </location>
</feature>
<comment type="caution">
    <text evidence="3">The sequence shown here is derived from an EMBL/GenBank/DDBJ whole genome shotgun (WGS) entry which is preliminary data.</text>
</comment>
<evidence type="ECO:0000259" key="2">
    <source>
        <dbReference type="Pfam" id="PF26524"/>
    </source>
</evidence>
<proteinExistence type="predicted"/>
<reference evidence="3" key="1">
    <citation type="journal article" date="2021" name="J. Hered.">
        <title>Genome Assembly of Salicaceae Populus deltoides (Eastern Cottonwood) I-69 Based on Nanopore Sequencing and Hi-C Technologies.</title>
        <authorList>
            <person name="Bai S."/>
            <person name="Wu H."/>
            <person name="Zhang J."/>
            <person name="Pan Z."/>
            <person name="Zhao W."/>
            <person name="Li Z."/>
            <person name="Tong C."/>
        </authorList>
    </citation>
    <scope>NUCLEOTIDE SEQUENCE</scope>
    <source>
        <tissue evidence="3">Leaf</tissue>
    </source>
</reference>
<name>A0A8T2YCE5_POPDE</name>
<dbReference type="Gene3D" id="1.25.10.10">
    <property type="entry name" value="Leucine-rich Repeat Variant"/>
    <property type="match status" value="1"/>
</dbReference>
<gene>
    <name evidence="3" type="ORF">H0E87_014193</name>
</gene>
<dbReference type="InterPro" id="IPR016024">
    <property type="entry name" value="ARM-type_fold"/>
</dbReference>
<evidence type="ECO:0000313" key="4">
    <source>
        <dbReference type="Proteomes" id="UP000807159"/>
    </source>
</evidence>
<feature type="compositionally biased region" description="Polar residues" evidence="1">
    <location>
        <begin position="568"/>
        <end position="587"/>
    </location>
</feature>
<feature type="region of interest" description="Disordered" evidence="1">
    <location>
        <begin position="502"/>
        <end position="592"/>
    </location>
</feature>
<evidence type="ECO:0000313" key="3">
    <source>
        <dbReference type="EMBL" id="KAH8502805.1"/>
    </source>
</evidence>
<dbReference type="InterPro" id="IPR011989">
    <property type="entry name" value="ARM-like"/>
</dbReference>
<evidence type="ECO:0000256" key="1">
    <source>
        <dbReference type="SAM" id="MobiDB-lite"/>
    </source>
</evidence>
<sequence>MDKVSPDCPYPGCFFCVMKEGNPSKRRASILKFFRELPSQDDDGQVLPISGLWNTAMAHPNDPEFIELGIFECMAALIWKGLKNRRWLSHDQNIYIPYYAAHIIGSYTMNMEEFAESAVHAGVIAPLVELLRGRLTWVEQRVAVRALGHLATYTNTFPAVASHGEILELSIQLAISSLEIVYSHFYQYVDRRISYHCDLLTRGMGGVEMESRKAEEWASQLQCWSLQLINCFAFKPEFLPTICKPEFLVKLPGMWGGLVNENSPAGIGLLRTICHHKLGRGPVASCPGIIEALCNIARSSDDWQYMAIDCLLWLIQDPSTCHKVIDKAVPALVDLAEITNLGDHKKLGDTIVNVLQECLQSQGTGRNTISNRERELIEELLNSKQRLKWEKNMPKEDLHIKQAAALPLAAISDATHAVCLHNPPNCHAKSLWRRAQAYDMLGLAKESLLDAILFINECSQTNDPDLSLRQNKVPDYAERLVKKQMRAAWLFREAAIKHGGVHGEGDVGDIYGQESDGSEWETASESDMGNDGRVEMGDDDDDDSEWKNEDGRKDKYDKTTLKGDHSNADINTSSNGEAPSKRSTNPARSHEMQKLNAQVLSVEHNYSLENVKLLVLLRRLVYINPPSLSILCSRVIISSLLRCFGVVFKGDQLELPILNMLAKRYMRPRGGGDCGGPGGGGGCYLVMSHNFGTIFCLLKWNPVFFFTRMFAAWVIKLGLCGRFS</sequence>
<dbReference type="InterPro" id="IPR058868">
    <property type="entry name" value="ARM_7"/>
</dbReference>
<dbReference type="SUPFAM" id="SSF48371">
    <property type="entry name" value="ARM repeat"/>
    <property type="match status" value="1"/>
</dbReference>
<dbReference type="PANTHER" id="PTHR46578">
    <property type="entry name" value="ARM-REPEAT/TETRATRICOPEPTIDE REPEAT (TPR)-LIKE PROTEIN"/>
    <property type="match status" value="1"/>
</dbReference>
<feature type="compositionally biased region" description="Basic and acidic residues" evidence="1">
    <location>
        <begin position="545"/>
        <end position="567"/>
    </location>
</feature>
<protein>
    <recommendedName>
        <fullName evidence="2">ARM repeat N-terminal plant domain-containing protein</fullName>
    </recommendedName>
</protein>
<dbReference type="Pfam" id="PF26524">
    <property type="entry name" value="ARM_7"/>
    <property type="match status" value="1"/>
</dbReference>
<keyword evidence="4" id="KW-1185">Reference proteome</keyword>
<dbReference type="Proteomes" id="UP000807159">
    <property type="component" value="Chromosome 7"/>
</dbReference>
<dbReference type="EMBL" id="JACEGQ020000007">
    <property type="protein sequence ID" value="KAH8502805.1"/>
    <property type="molecule type" value="Genomic_DNA"/>
</dbReference>
<dbReference type="AlphaFoldDB" id="A0A8T2YCE5"/>
<accession>A0A8T2YCE5</accession>
<organism evidence="3 4">
    <name type="scientific">Populus deltoides</name>
    <name type="common">Eastern poplar</name>
    <name type="synonym">Eastern cottonwood</name>
    <dbReference type="NCBI Taxonomy" id="3696"/>
    <lineage>
        <taxon>Eukaryota</taxon>
        <taxon>Viridiplantae</taxon>
        <taxon>Streptophyta</taxon>
        <taxon>Embryophyta</taxon>
        <taxon>Tracheophyta</taxon>
        <taxon>Spermatophyta</taxon>
        <taxon>Magnoliopsida</taxon>
        <taxon>eudicotyledons</taxon>
        <taxon>Gunneridae</taxon>
        <taxon>Pentapetalae</taxon>
        <taxon>rosids</taxon>
        <taxon>fabids</taxon>
        <taxon>Malpighiales</taxon>
        <taxon>Salicaceae</taxon>
        <taxon>Saliceae</taxon>
        <taxon>Populus</taxon>
    </lineage>
</organism>